<dbReference type="PANTHER" id="PTHR16166:SF93">
    <property type="entry name" value="INTERMEMBRANE LIPID TRANSFER PROTEIN VPS13"/>
    <property type="match status" value="1"/>
</dbReference>
<feature type="compositionally biased region" description="Polar residues" evidence="6">
    <location>
        <begin position="1757"/>
        <end position="1767"/>
    </location>
</feature>
<reference evidence="11" key="1">
    <citation type="journal article" date="2023" name="Mol. Phylogenet. Evol.">
        <title>Genome-scale phylogeny and comparative genomics of the fungal order Sordariales.</title>
        <authorList>
            <person name="Hensen N."/>
            <person name="Bonometti L."/>
            <person name="Westerberg I."/>
            <person name="Brannstrom I.O."/>
            <person name="Guillou S."/>
            <person name="Cros-Aarteil S."/>
            <person name="Calhoun S."/>
            <person name="Haridas S."/>
            <person name="Kuo A."/>
            <person name="Mondo S."/>
            <person name="Pangilinan J."/>
            <person name="Riley R."/>
            <person name="LaButti K."/>
            <person name="Andreopoulos B."/>
            <person name="Lipzen A."/>
            <person name="Chen C."/>
            <person name="Yan M."/>
            <person name="Daum C."/>
            <person name="Ng V."/>
            <person name="Clum A."/>
            <person name="Steindorff A."/>
            <person name="Ohm R.A."/>
            <person name="Martin F."/>
            <person name="Silar P."/>
            <person name="Natvig D.O."/>
            <person name="Lalanne C."/>
            <person name="Gautier V."/>
            <person name="Ament-Velasquez S.L."/>
            <person name="Kruys A."/>
            <person name="Hutchinson M.I."/>
            <person name="Powell A.J."/>
            <person name="Barry K."/>
            <person name="Miller A.N."/>
            <person name="Grigoriev I.V."/>
            <person name="Debuchy R."/>
            <person name="Gladieux P."/>
            <person name="Hiltunen Thoren M."/>
            <person name="Johannesson H."/>
        </authorList>
    </citation>
    <scope>NUCLEOTIDE SEQUENCE</scope>
    <source>
        <strain evidence="11">CBS 118394</strain>
    </source>
</reference>
<feature type="domain" description="Intermembrane lipid transfer protein VPS13-like C-terminal" evidence="10">
    <location>
        <begin position="3072"/>
        <end position="3177"/>
    </location>
</feature>
<dbReference type="Pfam" id="PF25036">
    <property type="entry name" value="VPS13_VAB"/>
    <property type="match status" value="1"/>
</dbReference>
<evidence type="ECO:0000256" key="6">
    <source>
        <dbReference type="SAM" id="MobiDB-lite"/>
    </source>
</evidence>
<evidence type="ECO:0000313" key="12">
    <source>
        <dbReference type="Proteomes" id="UP001283341"/>
    </source>
</evidence>
<keyword evidence="5" id="KW-0175">Coiled coil</keyword>
<reference evidence="11" key="2">
    <citation type="submission" date="2023-06" db="EMBL/GenBank/DDBJ databases">
        <authorList>
            <consortium name="Lawrence Berkeley National Laboratory"/>
            <person name="Haridas S."/>
            <person name="Hensen N."/>
            <person name="Bonometti L."/>
            <person name="Westerberg I."/>
            <person name="Brannstrom I.O."/>
            <person name="Guillou S."/>
            <person name="Cros-Aarteil S."/>
            <person name="Calhoun S."/>
            <person name="Kuo A."/>
            <person name="Mondo S."/>
            <person name="Pangilinan J."/>
            <person name="Riley R."/>
            <person name="Labutti K."/>
            <person name="Andreopoulos B."/>
            <person name="Lipzen A."/>
            <person name="Chen C."/>
            <person name="Yanf M."/>
            <person name="Daum C."/>
            <person name="Ng V."/>
            <person name="Clum A."/>
            <person name="Steindorff A."/>
            <person name="Ohm R."/>
            <person name="Martin F."/>
            <person name="Silar P."/>
            <person name="Natvig D."/>
            <person name="Lalanne C."/>
            <person name="Gautier V."/>
            <person name="Ament-Velasquez S.L."/>
            <person name="Kruys A."/>
            <person name="Hutchinson M.I."/>
            <person name="Powell A.J."/>
            <person name="Barry K."/>
            <person name="Miller A.N."/>
            <person name="Grigoriev I.V."/>
            <person name="Debuchy R."/>
            <person name="Gladieux P."/>
            <person name="Thoren M.H."/>
            <person name="Johannesson H."/>
        </authorList>
    </citation>
    <scope>NUCLEOTIDE SEQUENCE</scope>
    <source>
        <strain evidence="11">CBS 118394</strain>
    </source>
</reference>
<sequence length="3203" mass="359983">MLEGLVAGLLNRFLGMYVKNFDPTQLKVGIWSGDVKLRNLELRKEALDQLKLPINVIEGHLGELTLTIPWSNLRGAPVKVYIEDVFLLASPKEESEYNEEEEERRKQRIKMEKLDSAELLKERAQEGLSQEEQKRTQSFTESLVTKIVDNLQVTVKNIHVRYEDSISTPGHPFALGVTLEEFSAVSTDGEWKPTFIQDSTKTTHKLATLGALAVYWNTDTKLMGPGREAKTPDHELTPHDELLSNFKSMIVKGDGELSGNHQFILKPVSGQAKLEMDKTGDPKVPKLKANLLFDEIGLVLDDHQYRDALMMVDLFHYFIRHQEYKKYQPKGVTPKEDPRAWLRFAGDAVLSKIHDRNKRWSWDYFRERRDDRKRYIELFKKRKQNQQMSPQENDDLNKLEWKLDYEDLRFWRSLARNQLKKENAEALRNRPPPKPQQQQQGWLAWAWGSKPQQHEIKDEEENTQITEEQRKELYEVIDWDEKTALAAEVDVPRDTVKLQIEASLSTGSFTLKQDPHDNTRDLISFHFDVFRAKGLKRPDSFLADLSLGGLRVNDGTTPNSLYKEIVRVKDAPVSKKQRRMSIAELESTVDEAFFQFQLEQNPLDGQGDIALTAKLKPLEIVWNPNVVLGVVGFFRPPERHMESINALMETAGATVEGLREQTRAGLEFALEEHKTVNAKLDLQAPLIIVPESITTKVSTCLIVDAGHISVNSELVDKDTMKEVQSKQHQKYTNEDLKKLESLMYDKFIVKLTSTQVLIGPSIEETKAQLVTKDDKLMLHIVDKVNVDFVVETSILPKAPNLTKLRVSGHLPVLHASVSDAKYKSLMRIIDVAIPKLDGDQAQSPQSAPTSRPRLASNASSRSRRNQERRASALLPFTMQQQAIILNDDDLDDDNDKFEDAKDGSANEQLKMQQRTFEFKFTVDQLKGSLYRSDPDRKRPDQLLVDLVAENFDLEFYLRPYDMAAEVSLGSVTMDDFVDNPPAEFKSIVSTGDVDDRQAQLIHVKFVRVKKESPEFMSVYDGVETNVDVKISTINLVVTRKTLLTLLDFILVTFTNNDNAGSVPQKAITDQDSETNIEVEPPSPTEQQNEGGAIRVKVDLKSIRLILNNDGIRLATLSFNHADVGVFLLGKTMRISTKLGDLSLVDDVNLGVSEDSSIRQLVTIQGDELADFRYETFDSTRPERYPGYDSAIFLRAGSIKLNFLEEPFRKIVDFLVKFGKMQAIFNAARQAAANQANQLQQSQNRIKFDVLVKTPIVVFPRAIVPERPKRDVVTAYLGEIYAQNKFAPLDDSENSEIAMKLSAGIRNIRLTSNFNYSDDREEELELIDHVDLGFNITYAEHKEGVKRPDIEIKGNMTDFNVRITPYQLNALLEILRSVPAAFAGDADQNAADAERDVDDITLERAKTVSSFGSESKDDRLIDMGPELGTHGEAWTKLDLVFNVNTIGLELINAPHDGPVGDVDNASLSKFSLDSSQVKTRMDSNGSLEAELVIQSFTIYDTRQRETNKFRRIMTSNNKNVQQFMASVTMSGEKDRSIIAMVAIDSPRFIFALDYLFAIQHFITVGTQVDESALPGNDALETPEEMSDAESTQVTLAGRHSESSGRSSVSRYAQQGLKKDETKTTLAFRVNVVDAQVILIANPLSTSSEAIVLGTKQVLLSQQHAFTFQVSQCGMFLCRMDKFDDSRLRIIDDFSVQMSMDSSKPSSTNIHVDVEPLILRLSLRDILLVMQTITKASELSSGEPAEPQGKASDQKAKQLKSSGLKQRTASGRGGSTVAGKSRRKSVAAGTTTGKSQRGGQPQPHDITKAPRRYEELTATIEGIRVVVIGDLHELPIVDLSIKSFTTTAENWSSNLKAEAAIEMYTNIYNFAKSSWEPLIEPWQVGFGVAREQQSGLLSVDVSSKRNFDVTITTATIALASKSFAFLTRDEDVLGKPRGVEAPYRIRNYTGFDVFVHAKRQSSNESTSLRLEDGQEAPWSFEDWEKMRENLLAESTSASNVTVQLEGSGFDNVKNIRLNREGEFLFALRPKADQVLHKLMVEVKLGTDNVKYVTLRSPLLVENDTDIPVELGVYDAQEGHLLKIEKIAPGESRPAPVGAVYLKSLLVRPDPGFGYGWSNDTLWWRDLLKRPTKTLVCKGEHGEPFYFQMSARYDRANPMTMSYPFMRLKLSAPVTLENLLPYDFKYRIYDKNTKKDWSNFLRKGGVSPVHVVELSHLLLLSVDMQDTVFKPSEFAIINSGSSDDFKKESQLVCKDDAGLTLNLKLHYYRIPNSGGAFKVTVYSPYVILNKTGLDVNIRSKGFMQQAKAAAGQMLVDTGEERKAQPLMFSFNNDAEKNRVMLKAADSEWSRPQSFDAIGSTTEVVLQSQGRNAEIHLGISIDSGQGKYKMIRAVTLAPRYVIQNKLSEDINIREPSSSSLLAIKSGAYRPLHFLQRGAVKQLCLCYPGVDNQWTAPFNISDLGITHIKIAKAGQRQRLIRVEILMEDSTIFLNLSMENKNWPFSMRNESDTEFTFYQVSPNIDEDGTEDRSGWRPVRYRLPPRSIMPYAWDFPAAKHKEICISAYNKERHVKLAEIGNLMPMKFVGTNGQSKIIDINVTADGPTQTLILSNFKQSKSLYRQQSVAGSSSREGFEAKELDTGVTFRAQLKLAGIGVSLINSQLKELAYITFRDVQLRYSDSPLYQTASLAVKWIQIDNQLYGGIFPMILYPSVVPKRAQEIDAHPSLHAMVSRVKDDSYGVEYIKYATVLLQEMTVELDEDFIYAVLDFSKVPGASWSSSDEEDKLCDDNIDIPEPRQQQAGRDIYFEVLNIQPMQLDLSFVRTERVNVEDKTSSKNPVMFFFNVMTMAIGNVNDAPVRFNALMLENVRVSVPVLVQNISNHYSQEALYQIHKILGSADVLGNPVGLFNNISSGFADIFYEPYQGLIMSDKPEDFGIGLARGAGSFFKKSVFGFSDSFSKVTGSFAKGLAAATMDKQFQDRRRITRARNRPKHAIFGVTAGANSLFTSVASGVGGLARKPLEGAEQEGALGFFKGIGKGVVGLATKPAIGVLDFASNVSEGVRNTTTVFDGSELDRVRLPRYIPADGIVRPYSQREALGQSWLKQVDNGKYFDEQYIAHLELPTEDMVVMVTFARILLIRSRRLQTEWDVPLKDVQTIAKERTGLSLTLRGGTNGPFIPIGQESGRTFIYRMVAVAVEEFNRRFRGLE</sequence>
<keyword evidence="3 4" id="KW-0445">Lipid transport</keyword>
<dbReference type="EMBL" id="JAUEDM010000008">
    <property type="protein sequence ID" value="KAK3313028.1"/>
    <property type="molecule type" value="Genomic_DNA"/>
</dbReference>
<evidence type="ECO:0000259" key="9">
    <source>
        <dbReference type="Pfam" id="PF25036"/>
    </source>
</evidence>
<dbReference type="GO" id="GO:0006623">
    <property type="term" value="P:protein targeting to vacuole"/>
    <property type="evidence" value="ECO:0007669"/>
    <property type="project" value="TreeGrafter"/>
</dbReference>
<evidence type="ECO:0000256" key="4">
    <source>
        <dbReference type="PIRNR" id="PIRNR037235"/>
    </source>
</evidence>
<feature type="compositionally biased region" description="Polar residues" evidence="6">
    <location>
        <begin position="1786"/>
        <end position="1797"/>
    </location>
</feature>
<protein>
    <recommendedName>
        <fullName evidence="4">Vacuolar protein sorting-associated protein</fullName>
    </recommendedName>
</protein>
<proteinExistence type="inferred from homology"/>
<evidence type="ECO:0000256" key="3">
    <source>
        <dbReference type="ARBA" id="ARBA00023055"/>
    </source>
</evidence>
<organism evidence="11 12">
    <name type="scientific">Apodospora peruviana</name>
    <dbReference type="NCBI Taxonomy" id="516989"/>
    <lineage>
        <taxon>Eukaryota</taxon>
        <taxon>Fungi</taxon>
        <taxon>Dikarya</taxon>
        <taxon>Ascomycota</taxon>
        <taxon>Pezizomycotina</taxon>
        <taxon>Sordariomycetes</taxon>
        <taxon>Sordariomycetidae</taxon>
        <taxon>Sordariales</taxon>
        <taxon>Lasiosphaeriaceae</taxon>
        <taxon>Apodospora</taxon>
    </lineage>
</organism>
<feature type="region of interest" description="Disordered" evidence="6">
    <location>
        <begin position="837"/>
        <end position="867"/>
    </location>
</feature>
<evidence type="ECO:0000313" key="11">
    <source>
        <dbReference type="EMBL" id="KAK3313028.1"/>
    </source>
</evidence>
<keyword evidence="2 4" id="KW-0813">Transport</keyword>
<name>A0AAE0HUA3_9PEZI</name>
<dbReference type="GO" id="GO:0045053">
    <property type="term" value="P:protein retention in Golgi apparatus"/>
    <property type="evidence" value="ECO:0007669"/>
    <property type="project" value="UniProtKB-UniRule"/>
</dbReference>
<dbReference type="PANTHER" id="PTHR16166">
    <property type="entry name" value="VACUOLAR PROTEIN SORTING-ASSOCIATED PROTEIN VPS13"/>
    <property type="match status" value="1"/>
</dbReference>
<dbReference type="Pfam" id="PF12624">
    <property type="entry name" value="VPS13_N"/>
    <property type="match status" value="1"/>
</dbReference>
<feature type="compositionally biased region" description="Low complexity" evidence="6">
    <location>
        <begin position="850"/>
        <end position="860"/>
    </location>
</feature>
<dbReference type="InterPro" id="IPR017148">
    <property type="entry name" value="VPS13_fungi"/>
</dbReference>
<evidence type="ECO:0000259" key="10">
    <source>
        <dbReference type="Pfam" id="PF25037"/>
    </source>
</evidence>
<evidence type="ECO:0000259" key="8">
    <source>
        <dbReference type="Pfam" id="PF25033"/>
    </source>
</evidence>
<dbReference type="Proteomes" id="UP001283341">
    <property type="component" value="Unassembled WGS sequence"/>
</dbReference>
<dbReference type="GO" id="GO:0005794">
    <property type="term" value="C:Golgi apparatus"/>
    <property type="evidence" value="ECO:0007669"/>
    <property type="project" value="UniProtKB-UniRule"/>
</dbReference>
<evidence type="ECO:0000256" key="1">
    <source>
        <dbReference type="ARBA" id="ARBA00006545"/>
    </source>
</evidence>
<feature type="domain" description="Chorein N-terminal" evidence="7">
    <location>
        <begin position="1"/>
        <end position="913"/>
    </location>
</feature>
<evidence type="ECO:0000256" key="2">
    <source>
        <dbReference type="ARBA" id="ARBA00022448"/>
    </source>
</evidence>
<feature type="coiled-coil region" evidence="5">
    <location>
        <begin position="92"/>
        <end position="134"/>
    </location>
</feature>
<feature type="compositionally biased region" description="Polar residues" evidence="6">
    <location>
        <begin position="840"/>
        <end position="849"/>
    </location>
</feature>
<keyword evidence="4" id="KW-0333">Golgi apparatus</keyword>
<dbReference type="InterPro" id="IPR009543">
    <property type="entry name" value="VPS13_VAB"/>
</dbReference>
<dbReference type="Pfam" id="PF25037">
    <property type="entry name" value="VPS13_C"/>
    <property type="match status" value="1"/>
</dbReference>
<dbReference type="InterPro" id="IPR056748">
    <property type="entry name" value="VPS13-like_C"/>
</dbReference>
<comment type="similarity">
    <text evidence="1 4">Belongs to the VPS13 family.</text>
</comment>
<evidence type="ECO:0000259" key="7">
    <source>
        <dbReference type="Pfam" id="PF12624"/>
    </source>
</evidence>
<dbReference type="GO" id="GO:0007005">
    <property type="term" value="P:mitochondrion organization"/>
    <property type="evidence" value="ECO:0007669"/>
    <property type="project" value="TreeGrafter"/>
</dbReference>
<keyword evidence="12" id="KW-1185">Reference proteome</keyword>
<gene>
    <name evidence="11" type="ORF">B0H66DRAFT_644149</name>
</gene>
<dbReference type="InterPro" id="IPR026847">
    <property type="entry name" value="VPS13"/>
</dbReference>
<dbReference type="GO" id="GO:0045324">
    <property type="term" value="P:late endosome to vacuole transport"/>
    <property type="evidence" value="ECO:0007669"/>
    <property type="project" value="UniProtKB-UniRule"/>
</dbReference>
<feature type="region of interest" description="Disordered" evidence="6">
    <location>
        <begin position="1572"/>
        <end position="1612"/>
    </location>
</feature>
<feature type="region of interest" description="Disordered" evidence="6">
    <location>
        <begin position="1062"/>
        <end position="1090"/>
    </location>
</feature>
<dbReference type="InterPro" id="IPR056747">
    <property type="entry name" value="VPS13-like_M"/>
</dbReference>
<dbReference type="PIRSF" id="PIRSF037235">
    <property type="entry name" value="VPS13_fungi"/>
    <property type="match status" value="1"/>
</dbReference>
<evidence type="ECO:0000256" key="5">
    <source>
        <dbReference type="SAM" id="Coils"/>
    </source>
</evidence>
<dbReference type="InterPro" id="IPR026854">
    <property type="entry name" value="VPS13_N"/>
</dbReference>
<comment type="function">
    <text evidence="4">Mediates the transfer of lipids between membranes at organelle contact sites. May play a role in mitochondrial lipid homeostasis.</text>
</comment>
<feature type="domain" description="Vacuolar protein sorting-associated protein 13 VPS13 adaptor binding" evidence="9">
    <location>
        <begin position="1980"/>
        <end position="2552"/>
    </location>
</feature>
<feature type="domain" description="VPS13-like middle region" evidence="8">
    <location>
        <begin position="1114"/>
        <end position="1913"/>
    </location>
</feature>
<accession>A0AAE0HUA3</accession>
<dbReference type="GO" id="GO:0006869">
    <property type="term" value="P:lipid transport"/>
    <property type="evidence" value="ECO:0007669"/>
    <property type="project" value="UniProtKB-KW"/>
</dbReference>
<feature type="region of interest" description="Disordered" evidence="6">
    <location>
        <begin position="1736"/>
        <end position="1809"/>
    </location>
</feature>
<dbReference type="Pfam" id="PF25033">
    <property type="entry name" value="VPS13_M"/>
    <property type="match status" value="1"/>
</dbReference>
<comment type="caution">
    <text evidence="11">The sequence shown here is derived from an EMBL/GenBank/DDBJ whole genome shotgun (WGS) entry which is preliminary data.</text>
</comment>